<dbReference type="EMBL" id="CABVPP010000044">
    <property type="protein sequence ID" value="VWB98306.1"/>
    <property type="molecule type" value="Genomic_DNA"/>
</dbReference>
<proteinExistence type="predicted"/>
<accession>A0A6P2NTM8</accession>
<sequence length="116" mass="12849">MSTKRRFRDRVAVEREVLHLVNRPLFGPTELCGLTANAIGSWARAVAKSGLSQRVVDDLEQALLEISGRCRLNADKSRDVFEDGELVPRGTVESCVAELHQQIEALEAGCKFKGRV</sequence>
<dbReference type="AlphaFoldDB" id="A0A6P2NTM8"/>
<organism evidence="1 2">
    <name type="scientific">Burkholderia pseudomultivorans</name>
    <dbReference type="NCBI Taxonomy" id="1207504"/>
    <lineage>
        <taxon>Bacteria</taxon>
        <taxon>Pseudomonadati</taxon>
        <taxon>Pseudomonadota</taxon>
        <taxon>Betaproteobacteria</taxon>
        <taxon>Burkholderiales</taxon>
        <taxon>Burkholderiaceae</taxon>
        <taxon>Burkholderia</taxon>
        <taxon>Burkholderia cepacia complex</taxon>
    </lineage>
</organism>
<protein>
    <submittedName>
        <fullName evidence="1">Uncharacterized protein</fullName>
    </submittedName>
</protein>
<gene>
    <name evidence="1" type="ORF">BPS26883_04756</name>
</gene>
<evidence type="ECO:0000313" key="2">
    <source>
        <dbReference type="Proteomes" id="UP000494162"/>
    </source>
</evidence>
<reference evidence="1 2" key="1">
    <citation type="submission" date="2019-09" db="EMBL/GenBank/DDBJ databases">
        <authorList>
            <person name="Depoorter E."/>
        </authorList>
    </citation>
    <scope>NUCLEOTIDE SEQUENCE [LARGE SCALE GENOMIC DNA]</scope>
    <source>
        <strain evidence="1">LMG 26883</strain>
    </source>
</reference>
<evidence type="ECO:0000313" key="1">
    <source>
        <dbReference type="EMBL" id="VWB98306.1"/>
    </source>
</evidence>
<name>A0A6P2NTM8_9BURK</name>
<dbReference type="Proteomes" id="UP000494162">
    <property type="component" value="Unassembled WGS sequence"/>
</dbReference>